<evidence type="ECO:0000313" key="2">
    <source>
        <dbReference type="Proteomes" id="UP001638806"/>
    </source>
</evidence>
<accession>A0ACC4E6Q2</accession>
<proteinExistence type="predicted"/>
<evidence type="ECO:0000313" key="1">
    <source>
        <dbReference type="EMBL" id="KAL3964324.1"/>
    </source>
</evidence>
<name>A0ACC4E6Q2_PURLI</name>
<sequence>MEEAAVEVEARKKASARARLRKPPCDGTNKVMGVPGGSTRRCLQRKRPVHAKSAGLRREPGIRALYGLVGPAGKGKSALLVGPPCCPRALAAYQGDECVEPSTGEDAVETLINRQRAIHTSRITKRVSEGRTSLPPSSLTLDRAPRADPGFPATSAPDNGFGPAAVMLLARRACRASGPATGHYLGRVTMSSRRLHKYCPLLLAPKDMLSRELLLRTKLGIKGGFSAAHVSGSPMGLEERATHAFLTLVDRAVSSRAKKRRWRGTAQHLCGVDPCSRPGLVKRSRRLNRPHGFGWRWRANGTATYPAPHSPLSRLLKV</sequence>
<protein>
    <submittedName>
        <fullName evidence="1">Uncharacterized protein</fullName>
    </submittedName>
</protein>
<dbReference type="Proteomes" id="UP001638806">
    <property type="component" value="Unassembled WGS sequence"/>
</dbReference>
<dbReference type="EMBL" id="JBGNUJ010000002">
    <property type="protein sequence ID" value="KAL3964324.1"/>
    <property type="molecule type" value="Genomic_DNA"/>
</dbReference>
<keyword evidence="2" id="KW-1185">Reference proteome</keyword>
<organism evidence="1 2">
    <name type="scientific">Purpureocillium lilacinum</name>
    <name type="common">Paecilomyces lilacinus</name>
    <dbReference type="NCBI Taxonomy" id="33203"/>
    <lineage>
        <taxon>Eukaryota</taxon>
        <taxon>Fungi</taxon>
        <taxon>Dikarya</taxon>
        <taxon>Ascomycota</taxon>
        <taxon>Pezizomycotina</taxon>
        <taxon>Sordariomycetes</taxon>
        <taxon>Hypocreomycetidae</taxon>
        <taxon>Hypocreales</taxon>
        <taxon>Ophiocordycipitaceae</taxon>
        <taxon>Purpureocillium</taxon>
    </lineage>
</organism>
<reference evidence="1" key="1">
    <citation type="submission" date="2024-12" db="EMBL/GenBank/DDBJ databases">
        <title>Comparative genomics and development of molecular markers within Purpureocillium lilacinum and among Purpureocillium species.</title>
        <authorList>
            <person name="Yeh Z.-Y."/>
            <person name="Ni N.-T."/>
            <person name="Lo P.-H."/>
            <person name="Mushyakhwo K."/>
            <person name="Lin C.-F."/>
            <person name="Nai Y.-S."/>
        </authorList>
    </citation>
    <scope>NUCLEOTIDE SEQUENCE</scope>
    <source>
        <strain evidence="1">NCHU-NPUST-175</strain>
    </source>
</reference>
<gene>
    <name evidence="1" type="ORF">ACCO45_001328</name>
</gene>
<comment type="caution">
    <text evidence="1">The sequence shown here is derived from an EMBL/GenBank/DDBJ whole genome shotgun (WGS) entry which is preliminary data.</text>
</comment>